<feature type="compositionally biased region" description="Polar residues" evidence="1">
    <location>
        <begin position="225"/>
        <end position="238"/>
    </location>
</feature>
<evidence type="ECO:0000313" key="2">
    <source>
        <dbReference type="EMBL" id="KKM21212.1"/>
    </source>
</evidence>
<accession>A0A0F9I132</accession>
<dbReference type="InterPro" id="IPR025586">
    <property type="entry name" value="PcfJ"/>
</dbReference>
<reference evidence="2" key="1">
    <citation type="journal article" date="2015" name="Nature">
        <title>Complex archaea that bridge the gap between prokaryotes and eukaryotes.</title>
        <authorList>
            <person name="Spang A."/>
            <person name="Saw J.H."/>
            <person name="Jorgensen S.L."/>
            <person name="Zaremba-Niedzwiedzka K."/>
            <person name="Martijn J."/>
            <person name="Lind A.E."/>
            <person name="van Eijk R."/>
            <person name="Schleper C."/>
            <person name="Guy L."/>
            <person name="Ettema T.J."/>
        </authorList>
    </citation>
    <scope>NUCLEOTIDE SEQUENCE</scope>
</reference>
<sequence length="456" mass="53593">FITSKGKQVAQFLTNEFRKNPRLTLPQLSQFQLPQKVDPYLPAEKRLASFVELELPQFSKWILVNFRKLRKGLTYTTNQGNITFPYDHPNLTDDDYNRYSQLERKISEIKDWVGDQNPDISSFTPEQAISASDDWHRMMAGEGEGRIYEPTKKENIMYGPVWNKEEWYGWTIQRVISENDLLSEGNRMNNCVGSYCDRVEEGNSIIYSLRDPQNHPHITMETESDGTIEQAQGNSNSEPDSEYKTMIKEWISSNKNPGITKQFTDPVEEMIESYEWTIENLYDALSKVGKEDDYGFKYQFISDPTVIAEDAIKEKESQSSNWRGEPIYDGEIAGIPERLIDATLTIEDKKEMNKLLKRFQEYLWQLHEDLWEQSMDWDLGGYPQEENYETTEEYEEAVQEHEEYENEERSSWINKTIKGGFAHEGLEYLNKLRNEKKILPYEKLQQMFPEKEKVLV</sequence>
<proteinExistence type="predicted"/>
<gene>
    <name evidence="2" type="ORF">LCGC14_1637700</name>
</gene>
<protein>
    <submittedName>
        <fullName evidence="2">Uncharacterized protein</fullName>
    </submittedName>
</protein>
<dbReference type="EMBL" id="LAZR01013599">
    <property type="protein sequence ID" value="KKM21212.1"/>
    <property type="molecule type" value="Genomic_DNA"/>
</dbReference>
<organism evidence="2">
    <name type="scientific">marine sediment metagenome</name>
    <dbReference type="NCBI Taxonomy" id="412755"/>
    <lineage>
        <taxon>unclassified sequences</taxon>
        <taxon>metagenomes</taxon>
        <taxon>ecological metagenomes</taxon>
    </lineage>
</organism>
<name>A0A0F9I132_9ZZZZ</name>
<evidence type="ECO:0000256" key="1">
    <source>
        <dbReference type="SAM" id="MobiDB-lite"/>
    </source>
</evidence>
<dbReference type="AlphaFoldDB" id="A0A0F9I132"/>
<feature type="non-terminal residue" evidence="2">
    <location>
        <position position="1"/>
    </location>
</feature>
<dbReference type="Pfam" id="PF14284">
    <property type="entry name" value="PcfJ"/>
    <property type="match status" value="1"/>
</dbReference>
<comment type="caution">
    <text evidence="2">The sequence shown here is derived from an EMBL/GenBank/DDBJ whole genome shotgun (WGS) entry which is preliminary data.</text>
</comment>
<feature type="region of interest" description="Disordered" evidence="1">
    <location>
        <begin position="222"/>
        <end position="241"/>
    </location>
</feature>